<accession>A0AAW1CM50</accession>
<dbReference type="EMBL" id="JAPXFL010000015">
    <property type="protein sequence ID" value="KAK9497319.1"/>
    <property type="molecule type" value="Genomic_DNA"/>
</dbReference>
<reference evidence="2 3" key="1">
    <citation type="submission" date="2022-12" db="EMBL/GenBank/DDBJ databases">
        <title>Chromosome-level genome assembly of true bugs.</title>
        <authorList>
            <person name="Ma L."/>
            <person name="Li H."/>
        </authorList>
    </citation>
    <scope>NUCLEOTIDE SEQUENCE [LARGE SCALE GENOMIC DNA]</scope>
    <source>
        <strain evidence="2">Lab_2022b</strain>
    </source>
</reference>
<sequence length="162" mass="18668">MAVKTTNDIQETSSNTDGPSEAKRPKEDFTYWNNTNTVGSTESWFWRWYKHYGFHNPVEPLPLVKSKSTLDTVLLNLNNNHLQEDIKENNATISSDEDDPPESAEEALKHGEKFLRWLECCSDPSVTAVQLLQFRYLLNNVRSCAERKANKNKVPPARSRRK</sequence>
<evidence type="ECO:0000313" key="3">
    <source>
        <dbReference type="Proteomes" id="UP001461498"/>
    </source>
</evidence>
<protein>
    <submittedName>
        <fullName evidence="2">Uncharacterized protein</fullName>
    </submittedName>
</protein>
<gene>
    <name evidence="2" type="ORF">O3M35_004659</name>
</gene>
<organism evidence="2 3">
    <name type="scientific">Rhynocoris fuscipes</name>
    <dbReference type="NCBI Taxonomy" id="488301"/>
    <lineage>
        <taxon>Eukaryota</taxon>
        <taxon>Metazoa</taxon>
        <taxon>Ecdysozoa</taxon>
        <taxon>Arthropoda</taxon>
        <taxon>Hexapoda</taxon>
        <taxon>Insecta</taxon>
        <taxon>Pterygota</taxon>
        <taxon>Neoptera</taxon>
        <taxon>Paraneoptera</taxon>
        <taxon>Hemiptera</taxon>
        <taxon>Heteroptera</taxon>
        <taxon>Panheteroptera</taxon>
        <taxon>Cimicomorpha</taxon>
        <taxon>Reduviidae</taxon>
        <taxon>Harpactorinae</taxon>
        <taxon>Harpactorini</taxon>
        <taxon>Rhynocoris</taxon>
    </lineage>
</organism>
<evidence type="ECO:0000256" key="1">
    <source>
        <dbReference type="SAM" id="MobiDB-lite"/>
    </source>
</evidence>
<evidence type="ECO:0000313" key="2">
    <source>
        <dbReference type="EMBL" id="KAK9497319.1"/>
    </source>
</evidence>
<feature type="compositionally biased region" description="Polar residues" evidence="1">
    <location>
        <begin position="1"/>
        <end position="18"/>
    </location>
</feature>
<dbReference type="AlphaFoldDB" id="A0AAW1CM50"/>
<keyword evidence="3" id="KW-1185">Reference proteome</keyword>
<feature type="region of interest" description="Disordered" evidence="1">
    <location>
        <begin position="1"/>
        <end position="28"/>
    </location>
</feature>
<name>A0AAW1CM50_9HEMI</name>
<dbReference type="Proteomes" id="UP001461498">
    <property type="component" value="Unassembled WGS sequence"/>
</dbReference>
<proteinExistence type="predicted"/>
<comment type="caution">
    <text evidence="2">The sequence shown here is derived from an EMBL/GenBank/DDBJ whole genome shotgun (WGS) entry which is preliminary data.</text>
</comment>